<dbReference type="GO" id="GO:0000287">
    <property type="term" value="F:magnesium ion binding"/>
    <property type="evidence" value="ECO:0007669"/>
    <property type="project" value="TreeGrafter"/>
</dbReference>
<dbReference type="PANTHER" id="PTHR32308">
    <property type="entry name" value="LYASE BETA SUBUNIT, PUTATIVE (AFU_ORTHOLOGUE AFUA_4G13030)-RELATED"/>
    <property type="match status" value="1"/>
</dbReference>
<evidence type="ECO:0000259" key="6">
    <source>
        <dbReference type="Pfam" id="PF03328"/>
    </source>
</evidence>
<dbReference type="Pfam" id="PF03328">
    <property type="entry name" value="HpcH_HpaI"/>
    <property type="match status" value="1"/>
</dbReference>
<accession>A0A429XCC1</accession>
<feature type="binding site" evidence="5">
    <location>
        <position position="174"/>
    </location>
    <ligand>
        <name>Mg(2+)</name>
        <dbReference type="ChEBI" id="CHEBI:18420"/>
    </ligand>
</feature>
<dbReference type="InterPro" id="IPR015813">
    <property type="entry name" value="Pyrv/PenolPyrv_kinase-like_dom"/>
</dbReference>
<organism evidence="7 8">
    <name type="scientific">Siminovitchia terrae</name>
    <name type="common">Bacillus terrae</name>
    <dbReference type="NCBI Taxonomy" id="1914933"/>
    <lineage>
        <taxon>Bacteria</taxon>
        <taxon>Bacillati</taxon>
        <taxon>Bacillota</taxon>
        <taxon>Bacilli</taxon>
        <taxon>Bacillales</taxon>
        <taxon>Bacillaceae</taxon>
        <taxon>Siminovitchia</taxon>
    </lineage>
</organism>
<keyword evidence="7" id="KW-0456">Lyase</keyword>
<evidence type="ECO:0000256" key="2">
    <source>
        <dbReference type="ARBA" id="ARBA00022723"/>
    </source>
</evidence>
<sequence length="308" mass="35211">MYYDNNCIQYPKPKKPTKKVIFMYRSWLFVPGSQDKHLKKVKELKADVIIFDLEDSVIKSKKDEARVKVSEAIKKMRTNVKFVRVNGVHTEFFINDLEELVRPGLTGIVLPKINKRDDMIIADYMLNQIEMKYLLEPKSLTIVPIIESAQALHNAYDIATSCSRVKCLAFGAEDLMFDMNIKSSNGIETLYARSKMIEVSKASSIDPPIDQIYPNFSDMEGLKVEAEKGRNLGFQGKLLIHPNQVATINKVFTPTNEEIKEAKEVIEKYYQAIDEGFGVSKVNGKMIDAPIVEKAKRILEYDERNNTM</sequence>
<dbReference type="PANTHER" id="PTHR32308:SF0">
    <property type="entry name" value="HPCH_HPAI ALDOLASE_CITRATE LYASE DOMAIN-CONTAINING PROTEIN"/>
    <property type="match status" value="1"/>
</dbReference>
<feature type="binding site" evidence="4">
    <location>
        <position position="84"/>
    </location>
    <ligand>
        <name>substrate</name>
    </ligand>
</feature>
<dbReference type="InterPro" id="IPR040442">
    <property type="entry name" value="Pyrv_kinase-like_dom_sf"/>
</dbReference>
<dbReference type="GO" id="GO:0016829">
    <property type="term" value="F:lyase activity"/>
    <property type="evidence" value="ECO:0007669"/>
    <property type="project" value="UniProtKB-KW"/>
</dbReference>
<feature type="domain" description="HpcH/HpaI aldolase/citrate lyase" evidence="6">
    <location>
        <begin position="25"/>
        <end position="242"/>
    </location>
</feature>
<feature type="binding site" evidence="4">
    <location>
        <position position="147"/>
    </location>
    <ligand>
        <name>substrate</name>
    </ligand>
</feature>
<evidence type="ECO:0000313" key="7">
    <source>
        <dbReference type="EMBL" id="RST61115.1"/>
    </source>
</evidence>
<evidence type="ECO:0000256" key="4">
    <source>
        <dbReference type="PIRSR" id="PIRSR015582-1"/>
    </source>
</evidence>
<comment type="cofactor">
    <cofactor evidence="1">
        <name>Mg(2+)</name>
        <dbReference type="ChEBI" id="CHEBI:18420"/>
    </cofactor>
</comment>
<dbReference type="AlphaFoldDB" id="A0A429XCC1"/>
<dbReference type="PIRSF" id="PIRSF015582">
    <property type="entry name" value="Cit_lyase_B"/>
    <property type="match status" value="1"/>
</dbReference>
<dbReference type="EMBL" id="QYTW02000002">
    <property type="protein sequence ID" value="RST61115.1"/>
    <property type="molecule type" value="Genomic_DNA"/>
</dbReference>
<dbReference type="InterPro" id="IPR005000">
    <property type="entry name" value="Aldolase/citrate-lyase_domain"/>
</dbReference>
<reference evidence="7 8" key="1">
    <citation type="submission" date="2018-12" db="EMBL/GenBank/DDBJ databases">
        <authorList>
            <person name="Sun L."/>
            <person name="Chen Z."/>
        </authorList>
    </citation>
    <scope>NUCLEOTIDE SEQUENCE [LARGE SCALE GENOMIC DNA]</scope>
    <source>
        <strain evidence="7 8">LMG 29736</strain>
    </source>
</reference>
<keyword evidence="3 5" id="KW-0460">Magnesium</keyword>
<name>A0A429XCC1_SIMTE</name>
<feature type="binding site" evidence="5">
    <location>
        <position position="147"/>
    </location>
    <ligand>
        <name>Mg(2+)</name>
        <dbReference type="ChEBI" id="CHEBI:18420"/>
    </ligand>
</feature>
<gene>
    <name evidence="7" type="ORF">D5F11_003425</name>
</gene>
<evidence type="ECO:0000313" key="8">
    <source>
        <dbReference type="Proteomes" id="UP000287296"/>
    </source>
</evidence>
<proteinExistence type="predicted"/>
<comment type="caution">
    <text evidence="7">The sequence shown here is derived from an EMBL/GenBank/DDBJ whole genome shotgun (WGS) entry which is preliminary data.</text>
</comment>
<dbReference type="GO" id="GO:0006107">
    <property type="term" value="P:oxaloacetate metabolic process"/>
    <property type="evidence" value="ECO:0007669"/>
    <property type="project" value="TreeGrafter"/>
</dbReference>
<dbReference type="SUPFAM" id="SSF51621">
    <property type="entry name" value="Phosphoenolpyruvate/pyruvate domain"/>
    <property type="match status" value="1"/>
</dbReference>
<dbReference type="InterPro" id="IPR011206">
    <property type="entry name" value="Citrate_lyase_beta/mcl1/mcl2"/>
</dbReference>
<keyword evidence="2 5" id="KW-0479">Metal-binding</keyword>
<protein>
    <submittedName>
        <fullName evidence="7">CoA ester lyase</fullName>
    </submittedName>
</protein>
<evidence type="ECO:0000256" key="3">
    <source>
        <dbReference type="ARBA" id="ARBA00022842"/>
    </source>
</evidence>
<dbReference type="OrthoDB" id="9786940at2"/>
<dbReference type="Gene3D" id="3.20.20.60">
    <property type="entry name" value="Phosphoenolpyruvate-binding domains"/>
    <property type="match status" value="1"/>
</dbReference>
<evidence type="ECO:0000256" key="1">
    <source>
        <dbReference type="ARBA" id="ARBA00001946"/>
    </source>
</evidence>
<dbReference type="Proteomes" id="UP000287296">
    <property type="component" value="Unassembled WGS sequence"/>
</dbReference>
<evidence type="ECO:0000256" key="5">
    <source>
        <dbReference type="PIRSR" id="PIRSR015582-2"/>
    </source>
</evidence>